<protein>
    <submittedName>
        <fullName evidence="2">Pyridine nucleotide-disulphide oxidoreductase dimerisation domain-containing protein</fullName>
    </submittedName>
</protein>
<proteinExistence type="predicted"/>
<accession>A0AC34RE85</accession>
<organism evidence="1 2">
    <name type="scientific">Panagrolaimus sp. JU765</name>
    <dbReference type="NCBI Taxonomy" id="591449"/>
    <lineage>
        <taxon>Eukaryota</taxon>
        <taxon>Metazoa</taxon>
        <taxon>Ecdysozoa</taxon>
        <taxon>Nematoda</taxon>
        <taxon>Chromadorea</taxon>
        <taxon>Rhabditida</taxon>
        <taxon>Tylenchina</taxon>
        <taxon>Panagrolaimomorpha</taxon>
        <taxon>Panagrolaimoidea</taxon>
        <taxon>Panagrolaimidae</taxon>
        <taxon>Panagrolaimus</taxon>
    </lineage>
</organism>
<name>A0AC34RE85_9BILA</name>
<evidence type="ECO:0000313" key="2">
    <source>
        <dbReference type="WBParaSite" id="JU765_v2.g6189.t1"/>
    </source>
</evidence>
<reference evidence="2" key="1">
    <citation type="submission" date="2022-11" db="UniProtKB">
        <authorList>
            <consortium name="WormBaseParasite"/>
        </authorList>
    </citation>
    <scope>IDENTIFICATION</scope>
</reference>
<dbReference type="Proteomes" id="UP000887576">
    <property type="component" value="Unplaced"/>
</dbReference>
<sequence>MPYPVQTLLIEYLDFDIVYGILYKSDNLALRSLIRTVRGHYYDQADFIFSNEQYKFVLNNLYNAFFVHLHFLTTGRRTFVPNVQELRNASVDMLLFFYPGYHPIDEQFLEVFETPFKWNRVSFIAPHVIISLDVFNKIFHDNLKTVRFSGRVIPELSLYDLLDRFKKTEIICVDRLNLELPNDPFECLIEWDRTDPVHVLCLRSVLLTTTTNLDRVYDFLVGMSHPKLREINFYFHHEVDPTIITKKTNRIRTIVKGINRHQKFNSNKFIFKVEYRKISFLTTKNTFSTSEIAVGIFVFVVLVARVLSHSRIMTLICRKSLFPLGRHFFGVSVRSFSSQQDADLVVIGSGPGGYVAAIKAAQLGMKTVCIEKDPTFGGTCLNVGCIPSKSLLNNSHFYHLAKHGDFKSRGLDGEISFNLGNFMKAKEKSVKELTGGIAMLFKANKVGSVRGVGTITGANEVTVKKEDGSQEKINTRNILIASGSEVTPFPGITINEDNIVSSTGALSLKQIPKKMVVIGAGVIGLELGSVWQRLGAEVTAVEFLGHIGGMGIDAEVSKNFQRLLTKQGFKFMLNTKVLGAQVSGSNISVSVEGAKDGKKQELDCDTLLVAIGRRPYTKDLGLENVGLKTDERGRVPVNERFQTSVPSIFAIGDVIEGPMLAHKAEDEGIICVEGIAGGPVHIDYNCVPSVVYTHPEVAWVGQNEEQLKEKNIAFKVGKFPFSANSRAKTNNDQEGFVKVLSEKDTDKLLGCHIIGPNAGEMIGEATLALEYGASCEDIARVCHAHPTLSEAFREANLAAYCGKPINSI</sequence>
<evidence type="ECO:0000313" key="1">
    <source>
        <dbReference type="Proteomes" id="UP000887576"/>
    </source>
</evidence>
<dbReference type="WBParaSite" id="JU765_v2.g6189.t1">
    <property type="protein sequence ID" value="JU765_v2.g6189.t1"/>
    <property type="gene ID" value="JU765_v2.g6189"/>
</dbReference>